<proteinExistence type="predicted"/>
<dbReference type="Proteomes" id="UP001516464">
    <property type="component" value="Unassembled WGS sequence"/>
</dbReference>
<dbReference type="EMBL" id="SBIQ01000210">
    <property type="protein sequence ID" value="KAF7682633.1"/>
    <property type="molecule type" value="Genomic_DNA"/>
</dbReference>
<dbReference type="InterPro" id="IPR036157">
    <property type="entry name" value="dUTPase-like_sf"/>
</dbReference>
<dbReference type="Pfam" id="PF00692">
    <property type="entry name" value="dUTPase"/>
    <property type="match status" value="1"/>
</dbReference>
<accession>A0ABQ7HWT1</accession>
<evidence type="ECO:0000313" key="3">
    <source>
        <dbReference type="Proteomes" id="UP001516464"/>
    </source>
</evidence>
<dbReference type="Gene3D" id="2.70.40.10">
    <property type="match status" value="1"/>
</dbReference>
<dbReference type="InterPro" id="IPR029054">
    <property type="entry name" value="dUTPase-like"/>
</dbReference>
<evidence type="ECO:0000313" key="2">
    <source>
        <dbReference type="EMBL" id="KAF7682633.1"/>
    </source>
</evidence>
<name>A0ABQ7HWT1_9MICR</name>
<sequence length="443" mass="52527">MNLNKLKFRYKQIHLDNQRQFISLFRNQPALYNVIQMNYERERKVTYYEPNNFTLYFVTKWLLKILNIRIWNELELKLIQLAYFEDILTPRQLADWKPSNGQILPKMIESITEELPISPPSYLPIIDISELANFLWINLKIKQYFLQTHSHRLHVFDIYDQLCTHRHLFLQLPSLSRKVIETHDMSKYSVVLALGYTWREVHNFNYSYTNMAIQIHKLNENYHPQAWNNTPMSPECLLEALIHDLAHHWMAKYATKDKDLNVIDLKRLLHTFSASRNFNRFISEDVNYLKNLLKIIKDYFSQHHQPQYVLKYKKLTQYAFAPIAVKEKSEKNDRNYSTNIKFIHHNADKFNLYCPQNITIPALSSIKVFTDLQLYIPEDCHGRLVSISLPASSNIINPGHQKNVGVILTNMNSQNDFKLMRGACIAQLFCEKKCYPILVENVD</sequence>
<evidence type="ECO:0000259" key="1">
    <source>
        <dbReference type="Pfam" id="PF00692"/>
    </source>
</evidence>
<organism evidence="2 3">
    <name type="scientific">Astathelohania contejeani</name>
    <dbReference type="NCBI Taxonomy" id="164912"/>
    <lineage>
        <taxon>Eukaryota</taxon>
        <taxon>Fungi</taxon>
        <taxon>Fungi incertae sedis</taxon>
        <taxon>Microsporidia</taxon>
        <taxon>Astathelohaniidae</taxon>
        <taxon>Astathelohania</taxon>
    </lineage>
</organism>
<gene>
    <name evidence="2" type="primary">Dut_1</name>
    <name evidence="2" type="ORF">TCON_2155</name>
</gene>
<reference evidence="2 3" key="1">
    <citation type="submission" date="2019-01" db="EMBL/GenBank/DDBJ databases">
        <title>Genomes sequencing and comparative genomics of infectious freshwater microsporidia, Cucumispora dikerogammari and Thelohania contejeani.</title>
        <authorList>
            <person name="Cormier A."/>
            <person name="Giraud I."/>
            <person name="Wattier R."/>
            <person name="Teixeira M."/>
            <person name="Grandjean F."/>
            <person name="Rigaud T."/>
            <person name="Cordaux R."/>
        </authorList>
    </citation>
    <scope>NUCLEOTIDE SEQUENCE [LARGE SCALE GENOMIC DNA]</scope>
    <source>
        <strain evidence="2">T1</strain>
        <tissue evidence="2">Spores</tissue>
    </source>
</reference>
<dbReference type="SUPFAM" id="SSF51283">
    <property type="entry name" value="dUTPase-like"/>
    <property type="match status" value="1"/>
</dbReference>
<comment type="caution">
    <text evidence="2">The sequence shown here is derived from an EMBL/GenBank/DDBJ whole genome shotgun (WGS) entry which is preliminary data.</text>
</comment>
<keyword evidence="3" id="KW-1185">Reference proteome</keyword>
<feature type="domain" description="dUTPase-like" evidence="1">
    <location>
        <begin position="350"/>
        <end position="438"/>
    </location>
</feature>
<protein>
    <submittedName>
        <fullName evidence="2">Deoxyuridine 5'-triphosphate nucleotidohydrolase</fullName>
    </submittedName>
</protein>